<dbReference type="Proteomes" id="UP000019132">
    <property type="component" value="Unassembled WGS sequence"/>
</dbReference>
<reference evidence="4" key="2">
    <citation type="submission" date="2010-04" db="EMBL/GenBank/DDBJ databases">
        <authorList>
            <person name="Buell R."/>
            <person name="Hamilton J."/>
            <person name="Hostetler J."/>
        </authorList>
    </citation>
    <scope>NUCLEOTIDE SEQUENCE [LARGE SCALE GENOMIC DNA]</scope>
    <source>
        <strain evidence="4">DAOM:BR144</strain>
    </source>
</reference>
<proteinExistence type="predicted"/>
<feature type="transmembrane region" description="Helical" evidence="2">
    <location>
        <begin position="13"/>
        <end position="36"/>
    </location>
</feature>
<name>K3X4D7_GLOUD</name>
<keyword evidence="2" id="KW-0812">Transmembrane</keyword>
<protein>
    <submittedName>
        <fullName evidence="3">Uncharacterized protein</fullName>
    </submittedName>
</protein>
<keyword evidence="4" id="KW-1185">Reference proteome</keyword>
<dbReference type="InParanoid" id="K3X4D7"/>
<accession>K3X4D7</accession>
<evidence type="ECO:0000313" key="3">
    <source>
        <dbReference type="EnsemblProtists" id="PYU1_T012086"/>
    </source>
</evidence>
<reference evidence="4" key="1">
    <citation type="journal article" date="2010" name="Genome Biol.">
        <title>Genome sequence of the necrotrophic plant pathogen Pythium ultimum reveals original pathogenicity mechanisms and effector repertoire.</title>
        <authorList>
            <person name="Levesque C.A."/>
            <person name="Brouwer H."/>
            <person name="Cano L."/>
            <person name="Hamilton J.P."/>
            <person name="Holt C."/>
            <person name="Huitema E."/>
            <person name="Raffaele S."/>
            <person name="Robideau G.P."/>
            <person name="Thines M."/>
            <person name="Win J."/>
            <person name="Zerillo M.M."/>
            <person name="Beakes G.W."/>
            <person name="Boore J.L."/>
            <person name="Busam D."/>
            <person name="Dumas B."/>
            <person name="Ferriera S."/>
            <person name="Fuerstenberg S.I."/>
            <person name="Gachon C.M."/>
            <person name="Gaulin E."/>
            <person name="Govers F."/>
            <person name="Grenville-Briggs L."/>
            <person name="Horner N."/>
            <person name="Hostetler J."/>
            <person name="Jiang R.H."/>
            <person name="Johnson J."/>
            <person name="Krajaejun T."/>
            <person name="Lin H."/>
            <person name="Meijer H.J."/>
            <person name="Moore B."/>
            <person name="Morris P."/>
            <person name="Phuntmart V."/>
            <person name="Puiu D."/>
            <person name="Shetty J."/>
            <person name="Stajich J.E."/>
            <person name="Tripathy S."/>
            <person name="Wawra S."/>
            <person name="van West P."/>
            <person name="Whitty B.R."/>
            <person name="Coutinho P.M."/>
            <person name="Henrissat B."/>
            <person name="Martin F."/>
            <person name="Thomas P.D."/>
            <person name="Tyler B.M."/>
            <person name="De Vries R.P."/>
            <person name="Kamoun S."/>
            <person name="Yandell M."/>
            <person name="Tisserat N."/>
            <person name="Buell C.R."/>
        </authorList>
    </citation>
    <scope>NUCLEOTIDE SEQUENCE</scope>
    <source>
        <strain evidence="4">DAOM:BR144</strain>
    </source>
</reference>
<keyword evidence="2" id="KW-0472">Membrane</keyword>
<evidence type="ECO:0000313" key="4">
    <source>
        <dbReference type="Proteomes" id="UP000019132"/>
    </source>
</evidence>
<dbReference type="AlphaFoldDB" id="K3X4D7"/>
<reference evidence="3" key="3">
    <citation type="submission" date="2015-02" db="UniProtKB">
        <authorList>
            <consortium name="EnsemblProtists"/>
        </authorList>
    </citation>
    <scope>IDENTIFICATION</scope>
    <source>
        <strain evidence="3">DAOM BR144</strain>
    </source>
</reference>
<dbReference type="EnsemblProtists" id="PYU1_T012086">
    <property type="protein sequence ID" value="PYU1_T012086"/>
    <property type="gene ID" value="PYU1_G012060"/>
</dbReference>
<dbReference type="HOGENOM" id="CLU_1790793_0_0_1"/>
<evidence type="ECO:0000256" key="2">
    <source>
        <dbReference type="SAM" id="Phobius"/>
    </source>
</evidence>
<dbReference type="EMBL" id="GL376621">
    <property type="status" value="NOT_ANNOTATED_CDS"/>
    <property type="molecule type" value="Genomic_DNA"/>
</dbReference>
<dbReference type="VEuPathDB" id="FungiDB:PYU1_G012060"/>
<feature type="region of interest" description="Disordered" evidence="1">
    <location>
        <begin position="123"/>
        <end position="145"/>
    </location>
</feature>
<evidence type="ECO:0000256" key="1">
    <source>
        <dbReference type="SAM" id="MobiDB-lite"/>
    </source>
</evidence>
<organism evidence="3 4">
    <name type="scientific">Globisporangium ultimum (strain ATCC 200006 / CBS 805.95 / DAOM BR144)</name>
    <name type="common">Pythium ultimum</name>
    <dbReference type="NCBI Taxonomy" id="431595"/>
    <lineage>
        <taxon>Eukaryota</taxon>
        <taxon>Sar</taxon>
        <taxon>Stramenopiles</taxon>
        <taxon>Oomycota</taxon>
        <taxon>Peronosporomycetes</taxon>
        <taxon>Pythiales</taxon>
        <taxon>Pythiaceae</taxon>
        <taxon>Globisporangium</taxon>
    </lineage>
</organism>
<sequence>MASQLGMAYVYPVYAYGFTRLTGVLQAAFALLLPVIKLASEGLLATSCASKKTPNPSSCFTMLFVATCLQNSMSTSTLVMVTAVDFAVACVSVWKVNAILRTLHESIESARFVTSQSAPAVHGAATLNSSPHPPSCQRGPSTNNF</sequence>
<keyword evidence="2" id="KW-1133">Transmembrane helix</keyword>